<dbReference type="InterPro" id="IPR010093">
    <property type="entry name" value="SinI_DNA-bd"/>
</dbReference>
<accession>A0A1E3XD84</accession>
<evidence type="ECO:0000313" key="2">
    <source>
        <dbReference type="EMBL" id="ODS33559.1"/>
    </source>
</evidence>
<protein>
    <submittedName>
        <fullName evidence="2">Helix-turn-helix domain protein</fullName>
    </submittedName>
</protein>
<gene>
    <name evidence="2" type="ORF">SCARUB_01293</name>
</gene>
<dbReference type="InterPro" id="IPR041657">
    <property type="entry name" value="HTH_17"/>
</dbReference>
<dbReference type="AlphaFoldDB" id="A0A1E3XD84"/>
<dbReference type="EMBL" id="MAYW01000025">
    <property type="protein sequence ID" value="ODS33559.1"/>
    <property type="molecule type" value="Genomic_DNA"/>
</dbReference>
<reference evidence="2 3" key="1">
    <citation type="submission" date="2016-07" db="EMBL/GenBank/DDBJ databases">
        <title>Draft genome of Scalindua rubra, obtained from a brine-seawater interface in the Red Sea, sheds light on salt adaptation in anammox bacteria.</title>
        <authorList>
            <person name="Speth D.R."/>
            <person name="Lagkouvardos I."/>
            <person name="Wang Y."/>
            <person name="Qian P.-Y."/>
            <person name="Dutilh B.E."/>
            <person name="Jetten M.S."/>
        </authorList>
    </citation>
    <scope>NUCLEOTIDE SEQUENCE [LARGE SCALE GENOMIC DNA]</scope>
    <source>
        <strain evidence="2">BSI-1</strain>
    </source>
</reference>
<dbReference type="GO" id="GO:0003677">
    <property type="term" value="F:DNA binding"/>
    <property type="evidence" value="ECO:0007669"/>
    <property type="project" value="InterPro"/>
</dbReference>
<dbReference type="Proteomes" id="UP000094056">
    <property type="component" value="Unassembled WGS sequence"/>
</dbReference>
<evidence type="ECO:0000313" key="3">
    <source>
        <dbReference type="Proteomes" id="UP000094056"/>
    </source>
</evidence>
<proteinExistence type="predicted"/>
<name>A0A1E3XD84_9BACT</name>
<dbReference type="NCBIfam" id="TIGR01764">
    <property type="entry name" value="excise"/>
    <property type="match status" value="1"/>
</dbReference>
<evidence type="ECO:0000259" key="1">
    <source>
        <dbReference type="Pfam" id="PF12728"/>
    </source>
</evidence>
<comment type="caution">
    <text evidence="2">The sequence shown here is derived from an EMBL/GenBank/DDBJ whole genome shotgun (WGS) entry which is preliminary data.</text>
</comment>
<organism evidence="2 3">
    <name type="scientific">Candidatus Scalindua rubra</name>
    <dbReference type="NCBI Taxonomy" id="1872076"/>
    <lineage>
        <taxon>Bacteria</taxon>
        <taxon>Pseudomonadati</taxon>
        <taxon>Planctomycetota</taxon>
        <taxon>Candidatus Brocadiia</taxon>
        <taxon>Candidatus Brocadiales</taxon>
        <taxon>Candidatus Scalinduaceae</taxon>
        <taxon>Candidatus Scalindua</taxon>
    </lineage>
</organism>
<sequence length="100" mass="11927">MKLEIDESKLIDTIVKKVVDQLKPLIKHDPKSDELMSVQSLADYLKVKKSWVYEKVHTRQIPFRKIGKFPRFPKKHIDLWTINPYHPDLSIYNLNQKERG</sequence>
<dbReference type="Pfam" id="PF12728">
    <property type="entry name" value="HTH_17"/>
    <property type="match status" value="1"/>
</dbReference>
<feature type="domain" description="Helix-turn-helix" evidence="1">
    <location>
        <begin position="35"/>
        <end position="80"/>
    </location>
</feature>